<keyword evidence="6" id="KW-1185">Reference proteome</keyword>
<dbReference type="PROSITE" id="PS50977">
    <property type="entry name" value="HTH_TETR_2"/>
    <property type="match status" value="1"/>
</dbReference>
<dbReference type="Pfam" id="PF00440">
    <property type="entry name" value="TetR_N"/>
    <property type="match status" value="1"/>
</dbReference>
<feature type="domain" description="HTH tetR-type" evidence="4">
    <location>
        <begin position="27"/>
        <end position="87"/>
    </location>
</feature>
<dbReference type="GO" id="GO:0003677">
    <property type="term" value="F:DNA binding"/>
    <property type="evidence" value="ECO:0007669"/>
    <property type="project" value="UniProtKB-UniRule"/>
</dbReference>
<protein>
    <recommendedName>
        <fullName evidence="4">HTH tetR-type domain-containing protein</fullName>
    </recommendedName>
</protein>
<gene>
    <name evidence="5" type="ORF">PDMSB3_1071</name>
</gene>
<evidence type="ECO:0000313" key="5">
    <source>
        <dbReference type="EMBL" id="VVD27533.1"/>
    </source>
</evidence>
<dbReference type="InterPro" id="IPR009057">
    <property type="entry name" value="Homeodomain-like_sf"/>
</dbReference>
<dbReference type="Gene3D" id="1.10.357.10">
    <property type="entry name" value="Tetracycline Repressor, domain 2"/>
    <property type="match status" value="1"/>
</dbReference>
<dbReference type="PANTHER" id="PTHR43479">
    <property type="entry name" value="ACREF/ENVCD OPERON REPRESSOR-RELATED"/>
    <property type="match status" value="1"/>
</dbReference>
<evidence type="ECO:0000256" key="1">
    <source>
        <dbReference type="ARBA" id="ARBA00023125"/>
    </source>
</evidence>
<dbReference type="AlphaFoldDB" id="A0A5Q4YSQ9"/>
<dbReference type="EMBL" id="LR699553">
    <property type="protein sequence ID" value="VVD27533.1"/>
    <property type="molecule type" value="Genomic_DNA"/>
</dbReference>
<dbReference type="KEGG" id="pdio:PDMSB3_1071"/>
<sequence length="213" mass="24288">MTSEVTDKDVPRPAGKARRSTREMRAEELRNRIFASASTVVGRHGYAEASIGRITEEAGIAQGTFYLYFESRQALFDVLLPHVGVDMLAYISKKVHGAESFLEVEERGFRAFFSYLRTNPGFVRVLNEAEVAAPIAHAAHMKLLTEHYVHSLERSVANGEIKRFDGRELEALAYIFQSARSYLYMRYVKGHEKSKLPEWVVDTYMKLVRHGLK</sequence>
<evidence type="ECO:0000256" key="2">
    <source>
        <dbReference type="PROSITE-ProRule" id="PRU00335"/>
    </source>
</evidence>
<dbReference type="PRINTS" id="PR00455">
    <property type="entry name" value="HTHTETR"/>
</dbReference>
<evidence type="ECO:0000256" key="3">
    <source>
        <dbReference type="SAM" id="MobiDB-lite"/>
    </source>
</evidence>
<reference evidence="5 6" key="1">
    <citation type="submission" date="2019-08" db="EMBL/GenBank/DDBJ databases">
        <authorList>
            <person name="Herpell B J."/>
        </authorList>
    </citation>
    <scope>NUCLEOTIDE SEQUENCE [LARGE SCALE GENOMIC DNA]</scope>
    <source>
        <strain evidence="6">Msb3</strain>
    </source>
</reference>
<feature type="DNA-binding region" description="H-T-H motif" evidence="2">
    <location>
        <begin position="50"/>
        <end position="69"/>
    </location>
</feature>
<keyword evidence="1 2" id="KW-0238">DNA-binding</keyword>
<dbReference type="PANTHER" id="PTHR43479:SF11">
    <property type="entry name" value="ACREF_ENVCD OPERON REPRESSOR-RELATED"/>
    <property type="match status" value="1"/>
</dbReference>
<dbReference type="SUPFAM" id="SSF46689">
    <property type="entry name" value="Homeodomain-like"/>
    <property type="match status" value="1"/>
</dbReference>
<dbReference type="InterPro" id="IPR001647">
    <property type="entry name" value="HTH_TetR"/>
</dbReference>
<feature type="region of interest" description="Disordered" evidence="3">
    <location>
        <begin position="1"/>
        <end position="24"/>
    </location>
</feature>
<name>A0A5Q4YSQ9_9BURK</name>
<feature type="compositionally biased region" description="Basic and acidic residues" evidence="3">
    <location>
        <begin position="1"/>
        <end position="11"/>
    </location>
</feature>
<evidence type="ECO:0000259" key="4">
    <source>
        <dbReference type="PROSITE" id="PS50977"/>
    </source>
</evidence>
<proteinExistence type="predicted"/>
<dbReference type="Proteomes" id="UP000325811">
    <property type="component" value="Chromosome I"/>
</dbReference>
<organism evidence="5 6">
    <name type="scientific">Paraburkholderia dioscoreae</name>
    <dbReference type="NCBI Taxonomy" id="2604047"/>
    <lineage>
        <taxon>Bacteria</taxon>
        <taxon>Pseudomonadati</taxon>
        <taxon>Pseudomonadota</taxon>
        <taxon>Betaproteobacteria</taxon>
        <taxon>Burkholderiales</taxon>
        <taxon>Burkholderiaceae</taxon>
        <taxon>Paraburkholderia</taxon>
    </lineage>
</organism>
<evidence type="ECO:0000313" key="6">
    <source>
        <dbReference type="Proteomes" id="UP000325811"/>
    </source>
</evidence>
<accession>A0A5Q4YSQ9</accession>
<dbReference type="InterPro" id="IPR050624">
    <property type="entry name" value="HTH-type_Tx_Regulator"/>
</dbReference>